<gene>
    <name evidence="1" type="ORF">Daus18300_010145</name>
</gene>
<dbReference type="SUPFAM" id="SSF46785">
    <property type="entry name" value="Winged helix' DNA-binding domain"/>
    <property type="match status" value="1"/>
</dbReference>
<dbReference type="Proteomes" id="UP001583177">
    <property type="component" value="Unassembled WGS sequence"/>
</dbReference>
<name>A0ABR3WBB9_9PEZI</name>
<dbReference type="PANTHER" id="PTHR43712">
    <property type="entry name" value="PUTATIVE (AFU_ORTHOLOGUE AFUA_4G14580)-RELATED"/>
    <property type="match status" value="1"/>
</dbReference>
<accession>A0ABR3WBB9</accession>
<keyword evidence="2" id="KW-1185">Reference proteome</keyword>
<reference evidence="1 2" key="1">
    <citation type="journal article" date="2024" name="IMA Fungus">
        <title>IMA Genome - F19 : A genome assembly and annotation guide to empower mycologists, including annotated draft genome sequences of Ceratocystis pirilliformis, Diaporthe australafricana, Fusarium ophioides, Paecilomyces lecythidis, and Sporothrix stenoceras.</title>
        <authorList>
            <person name="Aylward J."/>
            <person name="Wilson A.M."/>
            <person name="Visagie C.M."/>
            <person name="Spraker J."/>
            <person name="Barnes I."/>
            <person name="Buitendag C."/>
            <person name="Ceriani C."/>
            <person name="Del Mar Angel L."/>
            <person name="du Plessis D."/>
            <person name="Fuchs T."/>
            <person name="Gasser K."/>
            <person name="Kramer D."/>
            <person name="Li W."/>
            <person name="Munsamy K."/>
            <person name="Piso A."/>
            <person name="Price J.L."/>
            <person name="Sonnekus B."/>
            <person name="Thomas C."/>
            <person name="van der Nest A."/>
            <person name="van Dijk A."/>
            <person name="van Heerden A."/>
            <person name="van Vuuren N."/>
            <person name="Yilmaz N."/>
            <person name="Duong T.A."/>
            <person name="van der Merwe N.A."/>
            <person name="Wingfield M.J."/>
            <person name="Wingfield B.D."/>
        </authorList>
    </citation>
    <scope>NUCLEOTIDE SEQUENCE [LARGE SCALE GENOMIC DNA]</scope>
    <source>
        <strain evidence="1 2">CMW 18300</strain>
    </source>
</reference>
<dbReference type="EMBL" id="JAWRVE010000109">
    <property type="protein sequence ID" value="KAL1858033.1"/>
    <property type="molecule type" value="Genomic_DNA"/>
</dbReference>
<proteinExistence type="predicted"/>
<dbReference type="Gene3D" id="1.10.10.10">
    <property type="entry name" value="Winged helix-like DNA-binding domain superfamily/Winged helix DNA-binding domain"/>
    <property type="match status" value="1"/>
</dbReference>
<dbReference type="InterPro" id="IPR036390">
    <property type="entry name" value="WH_DNA-bd_sf"/>
</dbReference>
<sequence length="342" mass="37369">MASEQDIGISLEQLSKIASQSDEARSQVLDALQNLQLRLEAPEDLNLRLLNLQLQLTATQIGQDLNLFQILQKSAQPLTVDGLSHETGAETPFLRKPSQTESSTHASAETLIGRFLRYLASMNQIGEISQDTFAANNTTNTLAQPAYRGFVYHHVHTVGAVSHVFPDVLAATNYRNLEEATDTATKKAFSTDQTGFEWLRAQPRRFEAFQQAMSLAPQARVPWFTVFPLAAELERRASPGNSNVDSVALVDVGGGFGQRCAALVTAFPALRGRLVLQDVPQTLAIAPPLDGVRAMEHDFFAPQPSGARGSTTCATCSTTGRMTGPWLFSRGSARRWGRARRC</sequence>
<dbReference type="InterPro" id="IPR036388">
    <property type="entry name" value="WH-like_DNA-bd_sf"/>
</dbReference>
<dbReference type="InterPro" id="IPR029063">
    <property type="entry name" value="SAM-dependent_MTases_sf"/>
</dbReference>
<comment type="caution">
    <text evidence="1">The sequence shown here is derived from an EMBL/GenBank/DDBJ whole genome shotgun (WGS) entry which is preliminary data.</text>
</comment>
<evidence type="ECO:0000313" key="2">
    <source>
        <dbReference type="Proteomes" id="UP001583177"/>
    </source>
</evidence>
<organism evidence="1 2">
    <name type="scientific">Diaporthe australafricana</name>
    <dbReference type="NCBI Taxonomy" id="127596"/>
    <lineage>
        <taxon>Eukaryota</taxon>
        <taxon>Fungi</taxon>
        <taxon>Dikarya</taxon>
        <taxon>Ascomycota</taxon>
        <taxon>Pezizomycotina</taxon>
        <taxon>Sordariomycetes</taxon>
        <taxon>Sordariomycetidae</taxon>
        <taxon>Diaporthales</taxon>
        <taxon>Diaporthaceae</taxon>
        <taxon>Diaporthe</taxon>
    </lineage>
</organism>
<evidence type="ECO:0008006" key="3">
    <source>
        <dbReference type="Google" id="ProtNLM"/>
    </source>
</evidence>
<dbReference type="SUPFAM" id="SSF53335">
    <property type="entry name" value="S-adenosyl-L-methionine-dependent methyltransferases"/>
    <property type="match status" value="1"/>
</dbReference>
<dbReference type="Gene3D" id="3.40.50.150">
    <property type="entry name" value="Vaccinia Virus protein VP39"/>
    <property type="match status" value="1"/>
</dbReference>
<protein>
    <recommendedName>
        <fullName evidence="3">O-methyltransferase domain-containing protein</fullName>
    </recommendedName>
</protein>
<dbReference type="PANTHER" id="PTHR43712:SF1">
    <property type="entry name" value="HYPOTHETICAL O-METHYLTRANSFERASE (EUROFUNG)-RELATED"/>
    <property type="match status" value="1"/>
</dbReference>
<evidence type="ECO:0000313" key="1">
    <source>
        <dbReference type="EMBL" id="KAL1858033.1"/>
    </source>
</evidence>